<dbReference type="Proteomes" id="UP001244341">
    <property type="component" value="Chromosome 6b"/>
</dbReference>
<sequence length="604" mass="63302">MASRQRRGPARHRVHSTAAQDLEQLITELCNLNVGVEDVVQYRQRIINMLGYLHQLSDMADALGPAIAVEPMQSLLSTFLVIEKICRTVARLLRTADDLQGLSIEQQECISCLADSGNLCVMFWCEHDQLTATIHIRQQLAHSDIMHALAAALAAMHAAAKRCAPSPLDPGSHDLAAALLRLWNPLMVAQQSPSPALTCPVVGPSLAPAANLAAAMLRSWQGPEAPAAAAAAAAHAARRRIFITSAPDAVEAIRIATGTAHTVAGMLFRSLPVVNPQHAAAALAPFEQLHMLLYLNLGRVAAQLHAVNKGKSYLTTSSSSSSSSSARRQQQRPLQVPAYHEQLFDALGMPAAQKEALARSDAVVREVDFDKLKMAAWASHLLDMSTDFAGSSSSSSAAAAALQVAARGPIILTLIETCLLPGGLPLMEGAEHIRCAFDAGVIAAAAAAARDSSSAAARSSVADLAGSVLRPLLRLLAPAVLCMHPDSSSSSMYDGRGGGGRLGDLPQQQQEYQAQGTQLVFAKTLLAPVLAAPQAELTAAFAEQPGPCAAALEAALRCAATPGPSAAAGNMTLNALNRSPAQALSIEKLKLLQRPAGEAVPMPL</sequence>
<evidence type="ECO:0000313" key="2">
    <source>
        <dbReference type="Proteomes" id="UP001244341"/>
    </source>
</evidence>
<gene>
    <name evidence="1" type="ORF">OEZ85_002271</name>
</gene>
<evidence type="ECO:0000313" key="1">
    <source>
        <dbReference type="EMBL" id="WIA15645.1"/>
    </source>
</evidence>
<keyword evidence="2" id="KW-1185">Reference proteome</keyword>
<reference evidence="1 2" key="1">
    <citation type="submission" date="2023-05" db="EMBL/GenBank/DDBJ databases">
        <title>A 100% complete, gapless, phased diploid assembly of the Scenedesmus obliquus UTEX 3031 genome.</title>
        <authorList>
            <person name="Biondi T.C."/>
            <person name="Hanschen E.R."/>
            <person name="Kwon T."/>
            <person name="Eng W."/>
            <person name="Kruse C.P.S."/>
            <person name="Koehler S.I."/>
            <person name="Kunde Y."/>
            <person name="Gleasner C.D."/>
            <person name="You Mak K.T."/>
            <person name="Polle J."/>
            <person name="Hovde B.T."/>
            <person name="Starkenburg S.R."/>
        </authorList>
    </citation>
    <scope>NUCLEOTIDE SEQUENCE [LARGE SCALE GENOMIC DNA]</scope>
    <source>
        <strain evidence="1 2">DOE0152z</strain>
    </source>
</reference>
<organism evidence="1 2">
    <name type="scientific">Tetradesmus obliquus</name>
    <name type="common">Green alga</name>
    <name type="synonym">Acutodesmus obliquus</name>
    <dbReference type="NCBI Taxonomy" id="3088"/>
    <lineage>
        <taxon>Eukaryota</taxon>
        <taxon>Viridiplantae</taxon>
        <taxon>Chlorophyta</taxon>
        <taxon>core chlorophytes</taxon>
        <taxon>Chlorophyceae</taxon>
        <taxon>CS clade</taxon>
        <taxon>Sphaeropleales</taxon>
        <taxon>Scenedesmaceae</taxon>
        <taxon>Tetradesmus</taxon>
    </lineage>
</organism>
<accession>A0ABY8U2M8</accession>
<protein>
    <submittedName>
        <fullName evidence="1">Uncharacterized protein</fullName>
    </submittedName>
</protein>
<proteinExistence type="predicted"/>
<name>A0ABY8U2M8_TETOB</name>
<dbReference type="EMBL" id="CP126213">
    <property type="protein sequence ID" value="WIA15645.1"/>
    <property type="molecule type" value="Genomic_DNA"/>
</dbReference>